<dbReference type="PROSITE" id="PS00019">
    <property type="entry name" value="ACTININ_1"/>
    <property type="match status" value="1"/>
</dbReference>
<feature type="region of interest" description="Disordered" evidence="3">
    <location>
        <begin position="231"/>
        <end position="282"/>
    </location>
</feature>
<evidence type="ECO:0000256" key="3">
    <source>
        <dbReference type="SAM" id="MobiDB-lite"/>
    </source>
</evidence>
<dbReference type="Proteomes" id="UP000095285">
    <property type="component" value="Unassembled WGS sequence"/>
</dbReference>
<feature type="region of interest" description="Disordered" evidence="3">
    <location>
        <begin position="1"/>
        <end position="22"/>
    </location>
</feature>
<proteinExistence type="predicted"/>
<dbReference type="InterPro" id="IPR001715">
    <property type="entry name" value="CH_dom"/>
</dbReference>
<evidence type="ECO:0000256" key="2">
    <source>
        <dbReference type="ARBA" id="ARBA00023203"/>
    </source>
</evidence>
<dbReference type="eggNOG" id="KOG4286">
    <property type="taxonomic scope" value="Eukaryota"/>
</dbReference>
<dbReference type="STRING" id="7209.A0A1I7VY91"/>
<reference evidence="5" key="1">
    <citation type="submission" date="2012-04" db="EMBL/GenBank/DDBJ databases">
        <title>The Genome Sequence of Loa loa.</title>
        <authorList>
            <consortium name="The Broad Institute Genome Sequencing Platform"/>
            <consortium name="Broad Institute Genome Sequencing Center for Infectious Disease"/>
            <person name="Nutman T.B."/>
            <person name="Fink D.L."/>
            <person name="Russ C."/>
            <person name="Young S."/>
            <person name="Zeng Q."/>
            <person name="Gargeya S."/>
            <person name="Alvarado L."/>
            <person name="Berlin A."/>
            <person name="Chapman S.B."/>
            <person name="Chen Z."/>
            <person name="Freedman E."/>
            <person name="Gellesch M."/>
            <person name="Goldberg J."/>
            <person name="Griggs A."/>
            <person name="Gujja S."/>
            <person name="Heilman E.R."/>
            <person name="Heiman D."/>
            <person name="Howarth C."/>
            <person name="Mehta T."/>
            <person name="Neiman D."/>
            <person name="Pearson M."/>
            <person name="Roberts A."/>
            <person name="Saif S."/>
            <person name="Shea T."/>
            <person name="Shenoy N."/>
            <person name="Sisk P."/>
            <person name="Stolte C."/>
            <person name="Sykes S."/>
            <person name="White J."/>
            <person name="Yandava C."/>
            <person name="Haas B."/>
            <person name="Henn M.R."/>
            <person name="Nusbaum C."/>
            <person name="Birren B."/>
        </authorList>
    </citation>
    <scope>NUCLEOTIDE SEQUENCE [LARGE SCALE GENOMIC DNA]</scope>
</reference>
<dbReference type="Pfam" id="PF00307">
    <property type="entry name" value="CH"/>
    <property type="match status" value="1"/>
</dbReference>
<dbReference type="AlphaFoldDB" id="A0A1I7VY91"/>
<keyword evidence="5" id="KW-1185">Reference proteome</keyword>
<dbReference type="Gene3D" id="1.10.418.10">
    <property type="entry name" value="Calponin-like domain"/>
    <property type="match status" value="1"/>
</dbReference>
<keyword evidence="1" id="KW-0677">Repeat</keyword>
<dbReference type="WBParaSite" id="EN70_7602">
    <property type="protein sequence ID" value="EN70_7602"/>
    <property type="gene ID" value="EN70_7602"/>
</dbReference>
<name>A0A1I7VY91_LOALO</name>
<protein>
    <submittedName>
        <fullName evidence="6">Calponin-homology (CH) domain-containing protein</fullName>
    </submittedName>
</protein>
<feature type="region of interest" description="Disordered" evidence="3">
    <location>
        <begin position="298"/>
        <end position="337"/>
    </location>
</feature>
<evidence type="ECO:0000259" key="4">
    <source>
        <dbReference type="PROSITE" id="PS50021"/>
    </source>
</evidence>
<reference evidence="6" key="2">
    <citation type="submission" date="2016-11" db="UniProtKB">
        <authorList>
            <consortium name="WormBaseParasite"/>
        </authorList>
    </citation>
    <scope>IDENTIFICATION</scope>
</reference>
<feature type="compositionally biased region" description="Polar residues" evidence="3">
    <location>
        <begin position="251"/>
        <end position="267"/>
    </location>
</feature>
<evidence type="ECO:0000313" key="6">
    <source>
        <dbReference type="WBParaSite" id="EN70_7602"/>
    </source>
</evidence>
<evidence type="ECO:0000256" key="1">
    <source>
        <dbReference type="ARBA" id="ARBA00022737"/>
    </source>
</evidence>
<accession>A0A1I7VY91</accession>
<dbReference type="PROSITE" id="PS50021">
    <property type="entry name" value="CH"/>
    <property type="match status" value="1"/>
</dbReference>
<dbReference type="SMART" id="SM00033">
    <property type="entry name" value="CH"/>
    <property type="match status" value="1"/>
</dbReference>
<dbReference type="InterPro" id="IPR001589">
    <property type="entry name" value="Actinin_actin-bd_CS"/>
</dbReference>
<dbReference type="GO" id="GO:0003779">
    <property type="term" value="F:actin binding"/>
    <property type="evidence" value="ECO:0007669"/>
    <property type="project" value="UniProtKB-KW"/>
</dbReference>
<organism evidence="5 6">
    <name type="scientific">Loa loa</name>
    <name type="common">Eye worm</name>
    <name type="synonym">Filaria loa</name>
    <dbReference type="NCBI Taxonomy" id="7209"/>
    <lineage>
        <taxon>Eukaryota</taxon>
        <taxon>Metazoa</taxon>
        <taxon>Ecdysozoa</taxon>
        <taxon>Nematoda</taxon>
        <taxon>Chromadorea</taxon>
        <taxon>Rhabditida</taxon>
        <taxon>Spirurina</taxon>
        <taxon>Spiruromorpha</taxon>
        <taxon>Filarioidea</taxon>
        <taxon>Onchocercidae</taxon>
        <taxon>Loa</taxon>
    </lineage>
</organism>
<dbReference type="PANTHER" id="PTHR11915">
    <property type="entry name" value="SPECTRIN/FILAMIN RELATED CYTOSKELETAL PROTEIN"/>
    <property type="match status" value="1"/>
</dbReference>
<keyword evidence="2" id="KW-0009">Actin-binding</keyword>
<sequence>MLFSGSSSTKVKKDEKKEKKLEKDDRYDMQEAVFIRWANSLAGGVVKELSDVMDTKFLSIFVQLITGDSFDISNALRLVDNDERFNQISISELADGNPRAICSAVWQLIQIFWKRFAPVDVRDQKMAEALKDWCVERAQRFEVQINDFISSWRDGYALNAILLSYNPDLFNMNQIRDMRAVDRIEHAMGLAERHINTPRLLHPKDFSSERLDKKSVVCYLMVLYLSLTTEVPSPESQPQPELQLSEQPVESSESYKNLQGSMVTSQKDVVKSDSRSTVDSVTSPVDTVYAEMECPIWKSPEQPSSVPSSRKHSQQTNENIETQSRKSSVSSQKSARRRGKVMEETIVEFQDCLEHVLAWLLEAEEQANCMKSIEKNDASFDISFQNLIWQQYQ</sequence>
<feature type="compositionally biased region" description="Polar residues" evidence="3">
    <location>
        <begin position="301"/>
        <end position="322"/>
    </location>
</feature>
<feature type="domain" description="Calponin-homology (CH)" evidence="4">
    <location>
        <begin position="124"/>
        <end position="228"/>
    </location>
</feature>
<feature type="compositionally biased region" description="Basic and acidic residues" evidence="3">
    <location>
        <begin position="11"/>
        <end position="22"/>
    </location>
</feature>
<evidence type="ECO:0000313" key="5">
    <source>
        <dbReference type="Proteomes" id="UP000095285"/>
    </source>
</evidence>
<feature type="compositionally biased region" description="Low complexity" evidence="3">
    <location>
        <begin position="231"/>
        <end position="250"/>
    </location>
</feature>
<dbReference type="SUPFAM" id="SSF47576">
    <property type="entry name" value="Calponin-homology domain, CH-domain"/>
    <property type="match status" value="1"/>
</dbReference>
<dbReference type="InterPro" id="IPR036872">
    <property type="entry name" value="CH_dom_sf"/>
</dbReference>